<dbReference type="AlphaFoldDB" id="A0A9X2BF52"/>
<dbReference type="PANTHER" id="PTHR42933:SF4">
    <property type="entry name" value="TYPE I RESTRICTION ENZYME ECOKI METHYLASE SUBUNIT"/>
    <property type="match status" value="1"/>
</dbReference>
<evidence type="ECO:0000256" key="6">
    <source>
        <dbReference type="ARBA" id="ARBA00047942"/>
    </source>
</evidence>
<dbReference type="InterPro" id="IPR051537">
    <property type="entry name" value="DNA_Adenine_Mtase"/>
</dbReference>
<dbReference type="EC" id="2.1.1.72" evidence="1"/>
<evidence type="ECO:0000256" key="5">
    <source>
        <dbReference type="ARBA" id="ARBA00022747"/>
    </source>
</evidence>
<dbReference type="GO" id="GO:0032259">
    <property type="term" value="P:methylation"/>
    <property type="evidence" value="ECO:0007669"/>
    <property type="project" value="UniProtKB-KW"/>
</dbReference>
<keyword evidence="3" id="KW-0808">Transferase</keyword>
<dbReference type="Pfam" id="PF02384">
    <property type="entry name" value="N6_Mtase"/>
    <property type="match status" value="1"/>
</dbReference>
<comment type="catalytic activity">
    <reaction evidence="6">
        <text>a 2'-deoxyadenosine in DNA + S-adenosyl-L-methionine = an N(6)-methyl-2'-deoxyadenosine in DNA + S-adenosyl-L-homocysteine + H(+)</text>
        <dbReference type="Rhea" id="RHEA:15197"/>
        <dbReference type="Rhea" id="RHEA-COMP:12418"/>
        <dbReference type="Rhea" id="RHEA-COMP:12419"/>
        <dbReference type="ChEBI" id="CHEBI:15378"/>
        <dbReference type="ChEBI" id="CHEBI:57856"/>
        <dbReference type="ChEBI" id="CHEBI:59789"/>
        <dbReference type="ChEBI" id="CHEBI:90615"/>
        <dbReference type="ChEBI" id="CHEBI:90616"/>
        <dbReference type="EC" id="2.1.1.72"/>
    </reaction>
</comment>
<evidence type="ECO:0000313" key="9">
    <source>
        <dbReference type="Proteomes" id="UP001139011"/>
    </source>
</evidence>
<feature type="domain" description="DNA methylase adenine-specific" evidence="7">
    <location>
        <begin position="299"/>
        <end position="571"/>
    </location>
</feature>
<keyword evidence="2 8" id="KW-0489">Methyltransferase</keyword>
<dbReference type="SUPFAM" id="SSF53335">
    <property type="entry name" value="S-adenosyl-L-methionine-dependent methyltransferases"/>
    <property type="match status" value="1"/>
</dbReference>
<dbReference type="InterPro" id="IPR003356">
    <property type="entry name" value="DNA_methylase_A-5"/>
</dbReference>
<dbReference type="GO" id="GO:0003677">
    <property type="term" value="F:DNA binding"/>
    <property type="evidence" value="ECO:0007669"/>
    <property type="project" value="InterPro"/>
</dbReference>
<reference evidence="8" key="1">
    <citation type="submission" date="2021-09" db="EMBL/GenBank/DDBJ databases">
        <title>Genome analysis of Fictibacillus sp. KIGAM418 isolated from marine sediment.</title>
        <authorList>
            <person name="Seo M.-J."/>
            <person name="Cho E.-S."/>
            <person name="Hwang C.Y."/>
        </authorList>
    </citation>
    <scope>NUCLEOTIDE SEQUENCE</scope>
    <source>
        <strain evidence="8">KIGAM418</strain>
    </source>
</reference>
<keyword evidence="5" id="KW-0680">Restriction system</keyword>
<evidence type="ECO:0000256" key="3">
    <source>
        <dbReference type="ARBA" id="ARBA00022679"/>
    </source>
</evidence>
<dbReference type="EMBL" id="JAIWJX010000004">
    <property type="protein sequence ID" value="MCK6259509.1"/>
    <property type="molecule type" value="Genomic_DNA"/>
</dbReference>
<gene>
    <name evidence="8" type="ORF">LCY76_23340</name>
</gene>
<dbReference type="PRINTS" id="PR00507">
    <property type="entry name" value="N12N6MTFRASE"/>
</dbReference>
<comment type="caution">
    <text evidence="8">The sequence shown here is derived from an EMBL/GenBank/DDBJ whole genome shotgun (WGS) entry which is preliminary data.</text>
</comment>
<dbReference type="PANTHER" id="PTHR42933">
    <property type="entry name" value="SLR6095 PROTEIN"/>
    <property type="match status" value="1"/>
</dbReference>
<dbReference type="GO" id="GO:0008170">
    <property type="term" value="F:N-methyltransferase activity"/>
    <property type="evidence" value="ECO:0007669"/>
    <property type="project" value="InterPro"/>
</dbReference>
<name>A0A9X2BF52_9BACL</name>
<dbReference type="InterPro" id="IPR002052">
    <property type="entry name" value="DNA_methylase_N6_adenine_CS"/>
</dbReference>
<evidence type="ECO:0000313" key="8">
    <source>
        <dbReference type="EMBL" id="MCK6259509.1"/>
    </source>
</evidence>
<keyword evidence="9" id="KW-1185">Reference proteome</keyword>
<sequence>MVKRKKQEPLNVSRFIKELLVDELGFPFKQIVNDISFEKYTGIKRPDILISEVEYDLELQNNDEFIQNLIAYAEAKHDCAVDSRDWKDAYNQGLLKAQKEALDIPFFIVTNFLVTHFYNTQNGERISLNGIPIADFQNMDVLRLIRKKLDENPDLNNIQTNVDTQQAISEASFNNKLWELAGIYRDINFKNITEKIDFTIGFIALKFYEEKVEMENKKNKTKDYWSDIQSYIQKPDTFTTALGGYIQRLQNETDFGEFKSLMNIVREKLNALDGITQEQIIEIYTIIEGMGRLHGCGFDLFGSVYEKFASNKEKGDFGEFFTRRNYTHVLTKLLLKDEKYFNAQRPFIIGDFACGTGGFLTEAFKILQSKYKNPMTGKLEPRVEEFLKSQCIYGYDVKEENVSRTKLNMFLVGDGHTHIIRKDTLREELTGNSWDYVLMNPPYGNGSTKAETSSITTNRYELAFLAKIVKSLKIGGKACVIVPDGFFENPSIMAFRKEIMSLCTINAVISLPKHAFAPYTKEKTYALFIEKRSQEESPLQTEDIWMYIIDNDGYANSDKRFETNLKDADNKWLHNEIKGYIDNHGNEKVSILEERWLKYDDSSSGGTEFINEKGETITKRKSGFVMVSNINEENYYNLLPEFYLRPYEPKYITLKELDREIETIEGILKDISKLTVDDIKNKLGVENDEG</sequence>
<dbReference type="GO" id="GO:0009007">
    <property type="term" value="F:site-specific DNA-methyltransferase (adenine-specific) activity"/>
    <property type="evidence" value="ECO:0007669"/>
    <property type="project" value="UniProtKB-EC"/>
</dbReference>
<dbReference type="InterPro" id="IPR029063">
    <property type="entry name" value="SAM-dependent_MTases_sf"/>
</dbReference>
<evidence type="ECO:0000256" key="4">
    <source>
        <dbReference type="ARBA" id="ARBA00022691"/>
    </source>
</evidence>
<evidence type="ECO:0000259" key="7">
    <source>
        <dbReference type="Pfam" id="PF02384"/>
    </source>
</evidence>
<protein>
    <recommendedName>
        <fullName evidence="1">site-specific DNA-methyltransferase (adenine-specific)</fullName>
        <ecNumber evidence="1">2.1.1.72</ecNumber>
    </recommendedName>
</protein>
<dbReference type="RefSeq" id="WP_248254876.1">
    <property type="nucleotide sequence ID" value="NZ_JAIWJX010000004.1"/>
</dbReference>
<proteinExistence type="predicted"/>
<dbReference type="Gene3D" id="3.40.50.150">
    <property type="entry name" value="Vaccinia Virus protein VP39"/>
    <property type="match status" value="1"/>
</dbReference>
<organism evidence="8 9">
    <name type="scientific">Fictibacillus marinisediminis</name>
    <dbReference type="NCBI Taxonomy" id="2878389"/>
    <lineage>
        <taxon>Bacteria</taxon>
        <taxon>Bacillati</taxon>
        <taxon>Bacillota</taxon>
        <taxon>Bacilli</taxon>
        <taxon>Bacillales</taxon>
        <taxon>Fictibacillaceae</taxon>
        <taxon>Fictibacillus</taxon>
    </lineage>
</organism>
<evidence type="ECO:0000256" key="2">
    <source>
        <dbReference type="ARBA" id="ARBA00022603"/>
    </source>
</evidence>
<dbReference type="Proteomes" id="UP001139011">
    <property type="component" value="Unassembled WGS sequence"/>
</dbReference>
<evidence type="ECO:0000256" key="1">
    <source>
        <dbReference type="ARBA" id="ARBA00011900"/>
    </source>
</evidence>
<keyword evidence="4" id="KW-0949">S-adenosyl-L-methionine</keyword>
<accession>A0A9X2BF52</accession>
<dbReference type="PROSITE" id="PS00092">
    <property type="entry name" value="N6_MTASE"/>
    <property type="match status" value="1"/>
</dbReference>
<dbReference type="GO" id="GO:0009307">
    <property type="term" value="P:DNA restriction-modification system"/>
    <property type="evidence" value="ECO:0007669"/>
    <property type="project" value="UniProtKB-KW"/>
</dbReference>